<proteinExistence type="inferred from homology"/>
<comment type="catalytic activity">
    <reaction evidence="4">
        <text>a long-chain fatty acid + ATP + CoA = a long-chain fatty acyl-CoA + AMP + diphosphate</text>
        <dbReference type="Rhea" id="RHEA:15421"/>
        <dbReference type="ChEBI" id="CHEBI:30616"/>
        <dbReference type="ChEBI" id="CHEBI:33019"/>
        <dbReference type="ChEBI" id="CHEBI:57287"/>
        <dbReference type="ChEBI" id="CHEBI:57560"/>
        <dbReference type="ChEBI" id="CHEBI:83139"/>
        <dbReference type="ChEBI" id="CHEBI:456215"/>
        <dbReference type="EC" id="6.2.1.3"/>
    </reaction>
</comment>
<dbReference type="InterPro" id="IPR042099">
    <property type="entry name" value="ANL_N_sf"/>
</dbReference>
<evidence type="ECO:0000256" key="7">
    <source>
        <dbReference type="ARBA" id="ARBA00080667"/>
    </source>
</evidence>
<evidence type="ECO:0000256" key="8">
    <source>
        <dbReference type="ARBA" id="ARBA00083882"/>
    </source>
</evidence>
<keyword evidence="12" id="KW-1185">Reference proteome</keyword>
<keyword evidence="2 11" id="KW-0436">Ligase</keyword>
<dbReference type="FunFam" id="3.30.300.30:FF:000008">
    <property type="entry name" value="2,3-dihydroxybenzoate-AMP ligase"/>
    <property type="match status" value="1"/>
</dbReference>
<dbReference type="PANTHER" id="PTHR43767">
    <property type="entry name" value="LONG-CHAIN-FATTY-ACID--COA LIGASE"/>
    <property type="match status" value="1"/>
</dbReference>
<dbReference type="SUPFAM" id="SSF56801">
    <property type="entry name" value="Acetyl-CoA synthetase-like"/>
    <property type="match status" value="1"/>
</dbReference>
<dbReference type="InterPro" id="IPR045851">
    <property type="entry name" value="AMP-bd_C_sf"/>
</dbReference>
<dbReference type="Pfam" id="PF13193">
    <property type="entry name" value="AMP-binding_C"/>
    <property type="match status" value="1"/>
</dbReference>
<reference evidence="11 12" key="1">
    <citation type="submission" date="2019-11" db="EMBL/GenBank/DDBJ databases">
        <authorList>
            <person name="Holert J."/>
        </authorList>
    </citation>
    <scope>NUCLEOTIDE SEQUENCE [LARGE SCALE GENOMIC DNA]</scope>
    <source>
        <strain evidence="11">BC8_1</strain>
    </source>
</reference>
<dbReference type="InterPro" id="IPR020845">
    <property type="entry name" value="AMP-binding_CS"/>
</dbReference>
<evidence type="ECO:0000259" key="9">
    <source>
        <dbReference type="Pfam" id="PF00501"/>
    </source>
</evidence>
<evidence type="ECO:0000313" key="12">
    <source>
        <dbReference type="Proteomes" id="UP000430146"/>
    </source>
</evidence>
<feature type="domain" description="AMP-dependent synthetase/ligase" evidence="9">
    <location>
        <begin position="8"/>
        <end position="370"/>
    </location>
</feature>
<protein>
    <recommendedName>
        <fullName evidence="5">Long-chain-fatty-acid--CoA ligase FadD13</fullName>
        <ecNumber evidence="3">6.2.1.3</ecNumber>
    </recommendedName>
    <alternativeName>
        <fullName evidence="6">Fatty acyl-CoA ligase</fullName>
    </alternativeName>
    <alternativeName>
        <fullName evidence="8">Fatty acyl-CoA synthetase</fullName>
    </alternativeName>
    <alternativeName>
        <fullName evidence="7">Very-long-chain fatty-acyl-CoA synthetase</fullName>
    </alternativeName>
</protein>
<dbReference type="Gene3D" id="3.40.50.12780">
    <property type="entry name" value="N-terminal domain of ligase-like"/>
    <property type="match status" value="1"/>
</dbReference>
<dbReference type="Proteomes" id="UP000430146">
    <property type="component" value="Unassembled WGS sequence"/>
</dbReference>
<feature type="domain" description="AMP-binding enzyme C-terminal" evidence="10">
    <location>
        <begin position="420"/>
        <end position="495"/>
    </location>
</feature>
<evidence type="ECO:0000256" key="1">
    <source>
        <dbReference type="ARBA" id="ARBA00006432"/>
    </source>
</evidence>
<evidence type="ECO:0000256" key="4">
    <source>
        <dbReference type="ARBA" id="ARBA00036813"/>
    </source>
</evidence>
<dbReference type="OrthoDB" id="9803968at2"/>
<gene>
    <name evidence="11" type="primary">lcfB_2</name>
    <name evidence="11" type="ORF">AELLOGFF_00525</name>
</gene>
<evidence type="ECO:0000256" key="3">
    <source>
        <dbReference type="ARBA" id="ARBA00026121"/>
    </source>
</evidence>
<evidence type="ECO:0000256" key="2">
    <source>
        <dbReference type="ARBA" id="ARBA00022598"/>
    </source>
</evidence>
<evidence type="ECO:0000313" key="11">
    <source>
        <dbReference type="EMBL" id="CAA0083066.1"/>
    </source>
</evidence>
<dbReference type="InterPro" id="IPR000873">
    <property type="entry name" value="AMP-dep_synth/lig_dom"/>
</dbReference>
<dbReference type="PANTHER" id="PTHR43767:SF1">
    <property type="entry name" value="NONRIBOSOMAL PEPTIDE SYNTHASE PES1 (EUROFUNG)-RELATED"/>
    <property type="match status" value="1"/>
</dbReference>
<dbReference type="GO" id="GO:0004467">
    <property type="term" value="F:long-chain fatty acid-CoA ligase activity"/>
    <property type="evidence" value="ECO:0007669"/>
    <property type="project" value="UniProtKB-EC"/>
</dbReference>
<dbReference type="EC" id="6.2.1.3" evidence="3"/>
<dbReference type="PROSITE" id="PS00455">
    <property type="entry name" value="AMP_BINDING"/>
    <property type="match status" value="1"/>
</dbReference>
<dbReference type="NCBIfam" id="NF004837">
    <property type="entry name" value="PRK06187.1"/>
    <property type="match status" value="1"/>
</dbReference>
<name>A0A5S9N0E7_MYCVN</name>
<dbReference type="AlphaFoldDB" id="A0A5S9N0E7"/>
<sequence length="508" mass="54912">MWMTQAFHRSLRLAPERVATIHNGRIRTVAESADRVARLAGALTALGVTDDDRVGILALNSDRYHEFLLAVPWCGGVVAPVNTRWALPEIIYSLDEAGVEVLLVDDAFVTMVPDLLQQVCELKCVVHMGDGPTPDGMLDYEGLIAEAEPREDRMRGGDDLYGLFYTGGTTGRAKAVMLTHANLLVSAFGALATEQVATPDGVCLHVAPMFHLAAIGVWTLGNQVGATHVTLPSFTPEALVAAAAQHRVTDILMVPTMVQMLVDSDPDPIMLDSVQTVIYGASPMPKALLDRAMAVFRSAGFIQGYGMTECAPFAAVLSKCDHHDPVRRRSNGRCVLNTEIRIVDTEDRDVETGTVGEVLVRGGNVMVGYYNQPDVTADTLRDGWMHTGDAGYLDADGYLYLVDRIKDMIITGGENVYSTEVESALCQHPAIALCAVVGIPDEQWGEAVHAAVVLRPGRGVSESELRQHCRALIAGYKVPQAVTFFDHLPLSGAGKILKRELIKTISGK</sequence>
<dbReference type="Pfam" id="PF00501">
    <property type="entry name" value="AMP-binding"/>
    <property type="match status" value="1"/>
</dbReference>
<dbReference type="Gene3D" id="3.30.300.30">
    <property type="match status" value="1"/>
</dbReference>
<dbReference type="EMBL" id="CACSIP010000001">
    <property type="protein sequence ID" value="CAA0083066.1"/>
    <property type="molecule type" value="Genomic_DNA"/>
</dbReference>
<dbReference type="RefSeq" id="WP_159228783.1">
    <property type="nucleotide sequence ID" value="NZ_CACSIP010000001.1"/>
</dbReference>
<dbReference type="InterPro" id="IPR025110">
    <property type="entry name" value="AMP-bd_C"/>
</dbReference>
<comment type="similarity">
    <text evidence="1">Belongs to the ATP-dependent AMP-binding enzyme family.</text>
</comment>
<accession>A0A5S9N0E7</accession>
<organism evidence="11 12">
    <name type="scientific">Mycolicibacterium vanbaalenii</name>
    <name type="common">Mycobacterium vanbaalenii</name>
    <dbReference type="NCBI Taxonomy" id="110539"/>
    <lineage>
        <taxon>Bacteria</taxon>
        <taxon>Bacillati</taxon>
        <taxon>Actinomycetota</taxon>
        <taxon>Actinomycetes</taxon>
        <taxon>Mycobacteriales</taxon>
        <taxon>Mycobacteriaceae</taxon>
        <taxon>Mycolicibacterium</taxon>
    </lineage>
</organism>
<evidence type="ECO:0000256" key="6">
    <source>
        <dbReference type="ARBA" id="ARBA00076959"/>
    </source>
</evidence>
<evidence type="ECO:0000256" key="5">
    <source>
        <dbReference type="ARBA" id="ARBA00069710"/>
    </source>
</evidence>
<evidence type="ECO:0000259" key="10">
    <source>
        <dbReference type="Pfam" id="PF13193"/>
    </source>
</evidence>
<dbReference type="InterPro" id="IPR050237">
    <property type="entry name" value="ATP-dep_AMP-bd_enzyme"/>
</dbReference>